<name>A0ABQ4C2D5_9ACTN</name>
<evidence type="ECO:0000313" key="3">
    <source>
        <dbReference type="Proteomes" id="UP000624325"/>
    </source>
</evidence>
<dbReference type="Proteomes" id="UP000624325">
    <property type="component" value="Unassembled WGS sequence"/>
</dbReference>
<gene>
    <name evidence="2" type="ORF">Air01nite_30400</name>
</gene>
<sequence length="52" mass="6180">MYQDPEFMLTLAHDHQRDLIAQADRTRLFSRITRARRERRGSHARSTRGPSN</sequence>
<feature type="compositionally biased region" description="Basic residues" evidence="1">
    <location>
        <begin position="33"/>
        <end position="46"/>
    </location>
</feature>
<accession>A0ABQ4C2D5</accession>
<proteinExistence type="predicted"/>
<feature type="region of interest" description="Disordered" evidence="1">
    <location>
        <begin position="32"/>
        <end position="52"/>
    </location>
</feature>
<protein>
    <recommendedName>
        <fullName evidence="4">DUF5753 domain-containing protein</fullName>
    </recommendedName>
</protein>
<evidence type="ECO:0000313" key="2">
    <source>
        <dbReference type="EMBL" id="GIF56945.1"/>
    </source>
</evidence>
<dbReference type="RefSeq" id="WP_203702942.1">
    <property type="nucleotide sequence ID" value="NZ_BAAALU010000015.1"/>
</dbReference>
<organism evidence="2 3">
    <name type="scientific">Asanoa iriomotensis</name>
    <dbReference type="NCBI Taxonomy" id="234613"/>
    <lineage>
        <taxon>Bacteria</taxon>
        <taxon>Bacillati</taxon>
        <taxon>Actinomycetota</taxon>
        <taxon>Actinomycetes</taxon>
        <taxon>Micromonosporales</taxon>
        <taxon>Micromonosporaceae</taxon>
        <taxon>Asanoa</taxon>
    </lineage>
</organism>
<comment type="caution">
    <text evidence="2">The sequence shown here is derived from an EMBL/GenBank/DDBJ whole genome shotgun (WGS) entry which is preliminary data.</text>
</comment>
<reference evidence="2 3" key="1">
    <citation type="submission" date="2021-01" db="EMBL/GenBank/DDBJ databases">
        <title>Whole genome shotgun sequence of Asanoa iriomotensis NBRC 100142.</title>
        <authorList>
            <person name="Komaki H."/>
            <person name="Tamura T."/>
        </authorList>
    </citation>
    <scope>NUCLEOTIDE SEQUENCE [LARGE SCALE GENOMIC DNA]</scope>
    <source>
        <strain evidence="2 3">NBRC 100142</strain>
    </source>
</reference>
<dbReference type="EMBL" id="BONC01000018">
    <property type="protein sequence ID" value="GIF56945.1"/>
    <property type="molecule type" value="Genomic_DNA"/>
</dbReference>
<evidence type="ECO:0000256" key="1">
    <source>
        <dbReference type="SAM" id="MobiDB-lite"/>
    </source>
</evidence>
<evidence type="ECO:0008006" key="4">
    <source>
        <dbReference type="Google" id="ProtNLM"/>
    </source>
</evidence>
<keyword evidence="3" id="KW-1185">Reference proteome</keyword>